<reference evidence="2" key="1">
    <citation type="submission" date="2008-09" db="EMBL/GenBank/DDBJ databases">
        <title>Genetic variaton of Taeniidae 8 kDa glycoprotein.</title>
        <authorList>
            <person name="Jia W."/>
            <person name="Liu H."/>
            <person name="Yan H."/>
            <person name="Guo A."/>
            <person name="Zhang S."/>
            <person name="Fu B."/>
            <person name="Cai X."/>
        </authorList>
    </citation>
    <scope>NUCLEOTIDE SEQUENCE</scope>
    <source>
        <strain evidence="2">Tm8kDa-18</strain>
    </source>
</reference>
<proteinExistence type="predicted"/>
<name>B6E474_TAEMU</name>
<dbReference type="EMBL" id="FJ205501">
    <property type="protein sequence ID" value="ACI42325.1"/>
    <property type="molecule type" value="Genomic_DNA"/>
</dbReference>
<feature type="signal peptide" evidence="1">
    <location>
        <begin position="1"/>
        <end position="19"/>
    </location>
</feature>
<feature type="chain" id="PRO_5002844150" evidence="1">
    <location>
        <begin position="20"/>
        <end position="85"/>
    </location>
</feature>
<protein>
    <submittedName>
        <fullName evidence="2">8 kDa glycoprotein</fullName>
    </submittedName>
</protein>
<organism evidence="2">
    <name type="scientific">Taenia multiceps</name>
    <name type="common">Coenurus tapeworm</name>
    <name type="synonym">Multiceps multiceps</name>
    <dbReference type="NCBI Taxonomy" id="94034"/>
    <lineage>
        <taxon>Eukaryota</taxon>
        <taxon>Metazoa</taxon>
        <taxon>Spiralia</taxon>
        <taxon>Lophotrochozoa</taxon>
        <taxon>Platyhelminthes</taxon>
        <taxon>Cestoda</taxon>
        <taxon>Eucestoda</taxon>
        <taxon>Cyclophyllidea</taxon>
        <taxon>Taeniidae</taxon>
        <taxon>Taenia</taxon>
    </lineage>
</organism>
<sequence length="85" mass="9587">MRAYIVLLALTVFVVTISAEKNKTEDGKKGIINGLDFVNNLFDSKPIRQKIAQLVKKWIKTVLEARSKFQASLNEYCRALTNNSA</sequence>
<accession>B6E474</accession>
<evidence type="ECO:0000313" key="2">
    <source>
        <dbReference type="EMBL" id="ACI42325.1"/>
    </source>
</evidence>
<keyword evidence="1" id="KW-0732">Signal</keyword>
<dbReference type="AlphaFoldDB" id="B6E474"/>
<evidence type="ECO:0000256" key="1">
    <source>
        <dbReference type="SAM" id="SignalP"/>
    </source>
</evidence>